<sequence length="88" mass="9402">MRDYLLPFLRRATRLGYVGFAIVFGAYFVLATLGYLLGDPHAQTTTAGLAALVAPWLLAACAVAALGQLAASMVRVWLEDHGGLPRGR</sequence>
<evidence type="ECO:0000313" key="2">
    <source>
        <dbReference type="EMBL" id="PPT91392.1"/>
    </source>
</evidence>
<keyword evidence="3" id="KW-1185">Reference proteome</keyword>
<name>A0A2S6ZGL4_9XANT</name>
<proteinExistence type="predicted"/>
<gene>
    <name evidence="2" type="ORF">XthCFBP4691_07615</name>
</gene>
<feature type="transmembrane region" description="Helical" evidence="1">
    <location>
        <begin position="12"/>
        <end position="36"/>
    </location>
</feature>
<comment type="caution">
    <text evidence="2">The sequence shown here is derived from an EMBL/GenBank/DDBJ whole genome shotgun (WGS) entry which is preliminary data.</text>
</comment>
<reference evidence="2 3" key="1">
    <citation type="submission" date="2016-08" db="EMBL/GenBank/DDBJ databases">
        <title>Evolution of the type three secretion system and type three effector repertoires in Xanthomonas.</title>
        <authorList>
            <person name="Merda D."/>
            <person name="Briand M."/>
            <person name="Bosis E."/>
            <person name="Rousseau C."/>
            <person name="Portier P."/>
            <person name="Jacques M.-A."/>
            <person name="Fischer-Le Saux M."/>
        </authorList>
    </citation>
    <scope>NUCLEOTIDE SEQUENCE [LARGE SCALE GENOMIC DNA]</scope>
    <source>
        <strain evidence="2 3">CFBP 4691</strain>
    </source>
</reference>
<keyword evidence="1" id="KW-0812">Transmembrane</keyword>
<accession>A0A2S6ZGL4</accession>
<keyword evidence="1" id="KW-0472">Membrane</keyword>
<protein>
    <submittedName>
        <fullName evidence="2">Uncharacterized protein</fullName>
    </submittedName>
</protein>
<keyword evidence="1" id="KW-1133">Transmembrane helix</keyword>
<evidence type="ECO:0000313" key="3">
    <source>
        <dbReference type="Proteomes" id="UP000239898"/>
    </source>
</evidence>
<feature type="transmembrane region" description="Helical" evidence="1">
    <location>
        <begin position="56"/>
        <end position="78"/>
    </location>
</feature>
<dbReference type="EMBL" id="MIGX01000027">
    <property type="protein sequence ID" value="PPT91392.1"/>
    <property type="molecule type" value="Genomic_DNA"/>
</dbReference>
<dbReference type="AlphaFoldDB" id="A0A2S6ZGL4"/>
<evidence type="ECO:0000256" key="1">
    <source>
        <dbReference type="SAM" id="Phobius"/>
    </source>
</evidence>
<organism evidence="2 3">
    <name type="scientific">Xanthomonas theicola</name>
    <dbReference type="NCBI Taxonomy" id="56464"/>
    <lineage>
        <taxon>Bacteria</taxon>
        <taxon>Pseudomonadati</taxon>
        <taxon>Pseudomonadota</taxon>
        <taxon>Gammaproteobacteria</taxon>
        <taxon>Lysobacterales</taxon>
        <taxon>Lysobacteraceae</taxon>
        <taxon>Xanthomonas</taxon>
    </lineage>
</organism>
<dbReference type="Proteomes" id="UP000239898">
    <property type="component" value="Unassembled WGS sequence"/>
</dbReference>